<organism evidence="2 3">
    <name type="scientific">Candidatus Ryanbacteria bacterium RIFCSPHIGHO2_01_45_13</name>
    <dbReference type="NCBI Taxonomy" id="1802112"/>
    <lineage>
        <taxon>Bacteria</taxon>
        <taxon>Candidatus Ryaniibacteriota</taxon>
    </lineage>
</organism>
<gene>
    <name evidence="2" type="ORF">A2W41_03260</name>
</gene>
<accession>A0A1G2FXD7</accession>
<protein>
    <recommendedName>
        <fullName evidence="4">Glycosyltransferase RgtA/B/C/D-like domain-containing protein</fullName>
    </recommendedName>
</protein>
<feature type="transmembrane region" description="Helical" evidence="1">
    <location>
        <begin position="91"/>
        <end position="108"/>
    </location>
</feature>
<feature type="transmembrane region" description="Helical" evidence="1">
    <location>
        <begin position="402"/>
        <end position="420"/>
    </location>
</feature>
<feature type="transmembrane region" description="Helical" evidence="1">
    <location>
        <begin position="432"/>
        <end position="453"/>
    </location>
</feature>
<evidence type="ECO:0000313" key="3">
    <source>
        <dbReference type="Proteomes" id="UP000176700"/>
    </source>
</evidence>
<evidence type="ECO:0000256" key="1">
    <source>
        <dbReference type="SAM" id="Phobius"/>
    </source>
</evidence>
<feature type="transmembrane region" description="Helical" evidence="1">
    <location>
        <begin position="204"/>
        <end position="222"/>
    </location>
</feature>
<feature type="transmembrane region" description="Helical" evidence="1">
    <location>
        <begin position="229"/>
        <end position="248"/>
    </location>
</feature>
<evidence type="ECO:0008006" key="4">
    <source>
        <dbReference type="Google" id="ProtNLM"/>
    </source>
</evidence>
<feature type="transmembrane region" description="Helical" evidence="1">
    <location>
        <begin position="347"/>
        <end position="367"/>
    </location>
</feature>
<name>A0A1G2FXD7_9BACT</name>
<feature type="transmembrane region" description="Helical" evidence="1">
    <location>
        <begin position="138"/>
        <end position="169"/>
    </location>
</feature>
<evidence type="ECO:0000313" key="2">
    <source>
        <dbReference type="EMBL" id="OGZ42733.1"/>
    </source>
</evidence>
<keyword evidence="1" id="KW-0812">Transmembrane</keyword>
<sequence length="577" mass="64878">MTISDGQKLQRHIRYVFLAFTVVIGGIHAYAARNNMNPDGISYLDIAEAYIRGEWDLAINAWWSPLYSWILGLALSLFHPSAYWEFPLVHAVNFVIYIAAFGSFSFFLHEFIRALHKNGQEAHANNKPTPLPAWTLALIGYTLFLIASLNLITISLVTPDMLVSVFVYFAAGLIVRMRRTGASWTSFILLGIVLGFGYLAKAPIFPLAFVFFASSILVVGSFRKALPKVSISVFFFLLIAAPFVFFLSEVKGKPTFGESGRINYAWYLNGPAEHIHWQGGPEGRGVPTHPTRKIFDSPAVYEFGSPIGGTYPPWYDPSYWHEGITPYFDFNAQLWTLYKSFNAYYDIFSRAHTVLFLGFIFFLIVGGVRPFLKNAKDQVVILLPALSALGMFALVLVKDRYVAPFIVLLWLGVFAAVRAYDSVLSRNIVKGLVVAMVVVMMAAVFISSVPDALTAVRDIVKSRDAFRHIHWYVAQGLDQRNIQAGDKVSVISHHVNGLTAYWARLAKVQIVSEIPSEEERTFWASDDARRNQILNLFVKTGARAVIAENVPDPYTRPEWKNIDGTSYYIYLLSTEKD</sequence>
<feature type="transmembrane region" description="Helical" evidence="1">
    <location>
        <begin position="181"/>
        <end position="198"/>
    </location>
</feature>
<dbReference type="EMBL" id="MHNI01000014">
    <property type="protein sequence ID" value="OGZ42733.1"/>
    <property type="molecule type" value="Genomic_DNA"/>
</dbReference>
<comment type="caution">
    <text evidence="2">The sequence shown here is derived from an EMBL/GenBank/DDBJ whole genome shotgun (WGS) entry which is preliminary data.</text>
</comment>
<dbReference type="AlphaFoldDB" id="A0A1G2FXD7"/>
<proteinExistence type="predicted"/>
<dbReference type="Proteomes" id="UP000176700">
    <property type="component" value="Unassembled WGS sequence"/>
</dbReference>
<feature type="transmembrane region" description="Helical" evidence="1">
    <location>
        <begin position="12"/>
        <end position="31"/>
    </location>
</feature>
<keyword evidence="1" id="KW-0472">Membrane</keyword>
<feature type="transmembrane region" description="Helical" evidence="1">
    <location>
        <begin position="379"/>
        <end position="396"/>
    </location>
</feature>
<reference evidence="2 3" key="1">
    <citation type="journal article" date="2016" name="Nat. Commun.">
        <title>Thousands of microbial genomes shed light on interconnected biogeochemical processes in an aquifer system.</title>
        <authorList>
            <person name="Anantharaman K."/>
            <person name="Brown C.T."/>
            <person name="Hug L.A."/>
            <person name="Sharon I."/>
            <person name="Castelle C.J."/>
            <person name="Probst A.J."/>
            <person name="Thomas B.C."/>
            <person name="Singh A."/>
            <person name="Wilkins M.J."/>
            <person name="Karaoz U."/>
            <person name="Brodie E.L."/>
            <person name="Williams K.H."/>
            <person name="Hubbard S.S."/>
            <person name="Banfield J.F."/>
        </authorList>
    </citation>
    <scope>NUCLEOTIDE SEQUENCE [LARGE SCALE GENOMIC DNA]</scope>
</reference>
<keyword evidence="1" id="KW-1133">Transmembrane helix</keyword>